<dbReference type="Proteomes" id="UP000243745">
    <property type="component" value="Unassembled WGS sequence"/>
</dbReference>
<name>A0A662ZHZ0_9GAMM</name>
<gene>
    <name evidence="1" type="ORF">SAMN02910344_01492</name>
</gene>
<evidence type="ECO:0000313" key="2">
    <source>
        <dbReference type="Proteomes" id="UP000243745"/>
    </source>
</evidence>
<protein>
    <submittedName>
        <fullName evidence="1">Uncharacterized protein</fullName>
    </submittedName>
</protein>
<evidence type="ECO:0000313" key="1">
    <source>
        <dbReference type="EMBL" id="SFP47765.1"/>
    </source>
</evidence>
<accession>A0A662ZHZ0</accession>
<keyword evidence="2" id="KW-1185">Reference proteome</keyword>
<dbReference type="RefSeq" id="WP_093142464.1">
    <property type="nucleotide sequence ID" value="NZ_FOXF01000027.1"/>
</dbReference>
<dbReference type="EMBL" id="FOXF01000027">
    <property type="protein sequence ID" value="SFP47765.1"/>
    <property type="molecule type" value="Genomic_DNA"/>
</dbReference>
<reference evidence="1 2" key="1">
    <citation type="submission" date="2016-10" db="EMBL/GenBank/DDBJ databases">
        <authorList>
            <person name="Varghese N."/>
            <person name="Submissions S."/>
        </authorList>
    </citation>
    <scope>NUCLEOTIDE SEQUENCE [LARGE SCALE GENOMIC DNA]</scope>
    <source>
        <strain evidence="1 2">DSM 1361</strain>
    </source>
</reference>
<proteinExistence type="predicted"/>
<dbReference type="AlphaFoldDB" id="A0A662ZHZ0"/>
<organism evidence="1 2">
    <name type="scientific">Ruminobacter amylophilus</name>
    <dbReference type="NCBI Taxonomy" id="867"/>
    <lineage>
        <taxon>Bacteria</taxon>
        <taxon>Pseudomonadati</taxon>
        <taxon>Pseudomonadota</taxon>
        <taxon>Gammaproteobacteria</taxon>
        <taxon>Aeromonadales</taxon>
        <taxon>Succinivibrionaceae</taxon>
        <taxon>Ruminobacter</taxon>
    </lineage>
</organism>
<sequence length="119" mass="13762">MKLIILIIIAIIMDATLHPALAESDIKACIKFQRQDYSWSHAYAVRGFTISGYDLNRFAREKGYKAHYSSYSTYFIVPWDNGGYISLDIGSSYVPSYEKIVTDQNNINWKIKEGWNYCD</sequence>